<sequence length="52" mass="6036">MKRIDALKGKLKAAKAELTIRYRQFNAAQRGLMRVLHNIENLEKKIEKTNLA</sequence>
<dbReference type="EMBL" id="LR798313">
    <property type="protein sequence ID" value="CAB5222453.1"/>
    <property type="molecule type" value="Genomic_DNA"/>
</dbReference>
<proteinExistence type="predicted"/>
<reference evidence="1" key="1">
    <citation type="submission" date="2020-05" db="EMBL/GenBank/DDBJ databases">
        <authorList>
            <person name="Chiriac C."/>
            <person name="Salcher M."/>
            <person name="Ghai R."/>
            <person name="Kavagutti S V."/>
        </authorList>
    </citation>
    <scope>NUCLEOTIDE SEQUENCE</scope>
</reference>
<name>A0A6J7X575_9CAUD</name>
<organism evidence="1">
    <name type="scientific">uncultured Caudovirales phage</name>
    <dbReference type="NCBI Taxonomy" id="2100421"/>
    <lineage>
        <taxon>Viruses</taxon>
        <taxon>Duplodnaviria</taxon>
        <taxon>Heunggongvirae</taxon>
        <taxon>Uroviricota</taxon>
        <taxon>Caudoviricetes</taxon>
        <taxon>Peduoviridae</taxon>
        <taxon>Maltschvirus</taxon>
        <taxon>Maltschvirus maltsch</taxon>
    </lineage>
</organism>
<evidence type="ECO:0000313" key="1">
    <source>
        <dbReference type="EMBL" id="CAB5222453.1"/>
    </source>
</evidence>
<gene>
    <name evidence="1" type="ORF">UFOVP374_8</name>
</gene>
<accession>A0A6J7X575</accession>
<protein>
    <submittedName>
        <fullName evidence="1">Uncharacterized protein</fullName>
    </submittedName>
</protein>